<feature type="region of interest" description="Disordered" evidence="1">
    <location>
        <begin position="73"/>
        <end position="313"/>
    </location>
</feature>
<keyword evidence="2" id="KW-0732">Signal</keyword>
<evidence type="ECO:0000256" key="1">
    <source>
        <dbReference type="SAM" id="MobiDB-lite"/>
    </source>
</evidence>
<dbReference type="AlphaFoldDB" id="A0A834IUR6"/>
<feature type="compositionally biased region" description="Low complexity" evidence="1">
    <location>
        <begin position="245"/>
        <end position="269"/>
    </location>
</feature>
<comment type="caution">
    <text evidence="3">The sequence shown here is derived from an EMBL/GenBank/DDBJ whole genome shotgun (WGS) entry which is preliminary data.</text>
</comment>
<evidence type="ECO:0000313" key="3">
    <source>
        <dbReference type="EMBL" id="KAF7286431.1"/>
    </source>
</evidence>
<feature type="region of interest" description="Disordered" evidence="1">
    <location>
        <begin position="441"/>
        <end position="460"/>
    </location>
</feature>
<feature type="region of interest" description="Disordered" evidence="1">
    <location>
        <begin position="366"/>
        <end position="409"/>
    </location>
</feature>
<name>A0A834IUR6_RHYFE</name>
<reference evidence="3" key="1">
    <citation type="submission" date="2020-08" db="EMBL/GenBank/DDBJ databases">
        <title>Genome sequencing and assembly of the red palm weevil Rhynchophorus ferrugineus.</title>
        <authorList>
            <person name="Dias G.B."/>
            <person name="Bergman C.M."/>
            <person name="Manee M."/>
        </authorList>
    </citation>
    <scope>NUCLEOTIDE SEQUENCE</scope>
    <source>
        <strain evidence="3">AA-2017</strain>
        <tissue evidence="3">Whole larva</tissue>
    </source>
</reference>
<dbReference type="EMBL" id="JAACXV010000026">
    <property type="protein sequence ID" value="KAF7286431.1"/>
    <property type="molecule type" value="Genomic_DNA"/>
</dbReference>
<evidence type="ECO:0000313" key="4">
    <source>
        <dbReference type="Proteomes" id="UP000625711"/>
    </source>
</evidence>
<accession>A0A834IUR6</accession>
<keyword evidence="4" id="KW-1185">Reference proteome</keyword>
<evidence type="ECO:0000256" key="2">
    <source>
        <dbReference type="SAM" id="SignalP"/>
    </source>
</evidence>
<organism evidence="3 4">
    <name type="scientific">Rhynchophorus ferrugineus</name>
    <name type="common">Red palm weevil</name>
    <name type="synonym">Curculio ferrugineus</name>
    <dbReference type="NCBI Taxonomy" id="354439"/>
    <lineage>
        <taxon>Eukaryota</taxon>
        <taxon>Metazoa</taxon>
        <taxon>Ecdysozoa</taxon>
        <taxon>Arthropoda</taxon>
        <taxon>Hexapoda</taxon>
        <taxon>Insecta</taxon>
        <taxon>Pterygota</taxon>
        <taxon>Neoptera</taxon>
        <taxon>Endopterygota</taxon>
        <taxon>Coleoptera</taxon>
        <taxon>Polyphaga</taxon>
        <taxon>Cucujiformia</taxon>
        <taxon>Curculionidae</taxon>
        <taxon>Dryophthorinae</taxon>
        <taxon>Rhynchophorus</taxon>
    </lineage>
</organism>
<sequence>MKALIAVLIGCTIVFAELPPPYPHRGFRPSPQFGPSRTPHVFYGAPQKINVLDVNIPSKLTIDQLIRITEHLQHSRGKMNKPQPFNTYLPPPRQTFGPTKQQIRPGSILPPQISYGAPNNQQQNQNFRPSQVYGAPPNIGNQQNSFQAPAGQKLPNLSPPVGFANQQTPPSSSYGAPLLPETSNFDESSQSNISPGQLRPPSTSYGTPFTQQLPASSQSNNFATNTQGGANSDSFKPPSSSYGVPFTQQSSNPSSSNSFTNSNSQTTNFDGSQSPLSSYGTPLRESQSSPGQASSFPGSNLQTPPATSYGVPDIRNLETFGDFRDNFQNRDTLQQNILRDLAKQHLPSKNPVGFRSQDNTNFVSQDYLPAKEDGGPSSRPQTPVTASESRPTQGNVQPTDVGENYLPPITTTTAKPVVTTTPKVVSTTIQTPQVPNYDYDYDLQPTESPSNQNDSEADPNISISNAVAGGGGFFYLQQPDGRLQKVVLEKNQEPNSKPEEYVANYYFQNIPSLPNQLYAPLINLGSLSTK</sequence>
<feature type="compositionally biased region" description="Polar residues" evidence="1">
    <location>
        <begin position="378"/>
        <end position="398"/>
    </location>
</feature>
<dbReference type="Proteomes" id="UP000625711">
    <property type="component" value="Unassembled WGS sequence"/>
</dbReference>
<feature type="chain" id="PRO_5032502549" evidence="2">
    <location>
        <begin position="17"/>
        <end position="530"/>
    </location>
</feature>
<feature type="compositionally biased region" description="Polar residues" evidence="1">
    <location>
        <begin position="270"/>
        <end position="306"/>
    </location>
</feature>
<feature type="compositionally biased region" description="Polar residues" evidence="1">
    <location>
        <begin position="164"/>
        <end position="174"/>
    </location>
</feature>
<feature type="compositionally biased region" description="Polar residues" evidence="1">
    <location>
        <begin position="181"/>
        <end position="242"/>
    </location>
</feature>
<proteinExistence type="predicted"/>
<dbReference type="OrthoDB" id="8197587at2759"/>
<protein>
    <submittedName>
        <fullName evidence="3">Uncharacterized protein</fullName>
    </submittedName>
</protein>
<feature type="compositionally biased region" description="Polar residues" evidence="1">
    <location>
        <begin position="445"/>
        <end position="454"/>
    </location>
</feature>
<gene>
    <name evidence="3" type="ORF">GWI33_005349</name>
</gene>
<feature type="signal peptide" evidence="2">
    <location>
        <begin position="1"/>
        <end position="16"/>
    </location>
</feature>